<keyword evidence="5" id="KW-1185">Reference proteome</keyword>
<evidence type="ECO:0000259" key="2">
    <source>
        <dbReference type="Pfam" id="PF04542"/>
    </source>
</evidence>
<dbReference type="CDD" id="cd06171">
    <property type="entry name" value="Sigma70_r4"/>
    <property type="match status" value="1"/>
</dbReference>
<dbReference type="InterPro" id="IPR032710">
    <property type="entry name" value="NTF2-like_dom_sf"/>
</dbReference>
<dbReference type="Pfam" id="PF08281">
    <property type="entry name" value="Sigma70_r4_2"/>
    <property type="match status" value="1"/>
</dbReference>
<name>A0A3N4PI03_9BACT</name>
<dbReference type="PANTHER" id="PTHR30173">
    <property type="entry name" value="SIGMA 19 FACTOR"/>
    <property type="match status" value="1"/>
</dbReference>
<dbReference type="Gene3D" id="1.10.1740.10">
    <property type="match status" value="1"/>
</dbReference>
<accession>A0A3N4PI03</accession>
<sequence length="283" mass="32165">MKDYQNELFPYAYNIAGSAEDARDIVQDVLTHYYASPREGIENEKAYLVKSVINHAINAKNRKKRTLQPEVWLPEPVATEAADTNVYLKDILSYSLLVLLEKLNAKERAAFILRESFDYSHQEIADILSTTEENSRKLLSRAKTKLFKPGEAEAPPVRSAQTNVLLENYINAIRSRNLEKLEHLLAEDIAFYADGGTKLNVVKRVCIGATEVAELLMLVFHKYQASSDIKATTINHQPAFLYYYQGRLISCQIFDVSPESGRILQINNVVDPEKLRMLAQHFA</sequence>
<dbReference type="InterPro" id="IPR036388">
    <property type="entry name" value="WH-like_DNA-bd_sf"/>
</dbReference>
<dbReference type="RefSeq" id="WP_123847324.1">
    <property type="nucleotide sequence ID" value="NZ_RPDH01000002.1"/>
</dbReference>
<feature type="domain" description="RNA polymerase sigma-70 region 2" evidence="2">
    <location>
        <begin position="2"/>
        <end position="66"/>
    </location>
</feature>
<comment type="subunit">
    <text evidence="1">Interacts transiently with the RNA polymerase catalytic core formed by RpoA, RpoB, RpoC and RpoZ (2 alpha, 1 beta, 1 beta' and 1 omega subunit) to form the RNA polymerase holoenzyme that can initiate transcription.</text>
</comment>
<dbReference type="InterPro" id="IPR013325">
    <property type="entry name" value="RNA_pol_sigma_r2"/>
</dbReference>
<evidence type="ECO:0000313" key="5">
    <source>
        <dbReference type="Proteomes" id="UP000278351"/>
    </source>
</evidence>
<dbReference type="SUPFAM" id="SSF88659">
    <property type="entry name" value="Sigma3 and sigma4 domains of RNA polymerase sigma factors"/>
    <property type="match status" value="1"/>
</dbReference>
<evidence type="ECO:0000259" key="3">
    <source>
        <dbReference type="Pfam" id="PF08281"/>
    </source>
</evidence>
<dbReference type="InterPro" id="IPR013324">
    <property type="entry name" value="RNA_pol_sigma_r3/r4-like"/>
</dbReference>
<evidence type="ECO:0000256" key="1">
    <source>
        <dbReference type="ARBA" id="ARBA00011344"/>
    </source>
</evidence>
<dbReference type="InterPro" id="IPR052704">
    <property type="entry name" value="ECF_Sigma-70_Domain"/>
</dbReference>
<organism evidence="4 5">
    <name type="scientific">Chitinophaga lutea</name>
    <dbReference type="NCBI Taxonomy" id="2488634"/>
    <lineage>
        <taxon>Bacteria</taxon>
        <taxon>Pseudomonadati</taxon>
        <taxon>Bacteroidota</taxon>
        <taxon>Chitinophagia</taxon>
        <taxon>Chitinophagales</taxon>
        <taxon>Chitinophagaceae</taxon>
        <taxon>Chitinophaga</taxon>
    </lineage>
</organism>
<evidence type="ECO:0000313" key="4">
    <source>
        <dbReference type="EMBL" id="RPE08322.1"/>
    </source>
</evidence>
<dbReference type="InterPro" id="IPR013249">
    <property type="entry name" value="RNA_pol_sigma70_r4_t2"/>
</dbReference>
<dbReference type="AlphaFoldDB" id="A0A3N4PI03"/>
<dbReference type="PANTHER" id="PTHR30173:SF36">
    <property type="entry name" value="ECF RNA POLYMERASE SIGMA FACTOR SIGJ"/>
    <property type="match status" value="1"/>
</dbReference>
<reference evidence="4 5" key="1">
    <citation type="submission" date="2018-11" db="EMBL/GenBank/DDBJ databases">
        <title>Chitinophaga lutea sp.nov., isolate from arsenic contaminated soil.</title>
        <authorList>
            <person name="Zong Y."/>
        </authorList>
    </citation>
    <scope>NUCLEOTIDE SEQUENCE [LARGE SCALE GENOMIC DNA]</scope>
    <source>
        <strain evidence="4 5">ZY74</strain>
    </source>
</reference>
<dbReference type="InterPro" id="IPR014284">
    <property type="entry name" value="RNA_pol_sigma-70_dom"/>
</dbReference>
<dbReference type="SUPFAM" id="SSF88946">
    <property type="entry name" value="Sigma2 domain of RNA polymerase sigma factors"/>
    <property type="match status" value="1"/>
</dbReference>
<dbReference type="GO" id="GO:0006352">
    <property type="term" value="P:DNA-templated transcription initiation"/>
    <property type="evidence" value="ECO:0007669"/>
    <property type="project" value="InterPro"/>
</dbReference>
<dbReference type="EMBL" id="RPDH01000002">
    <property type="protein sequence ID" value="RPE08322.1"/>
    <property type="molecule type" value="Genomic_DNA"/>
</dbReference>
<dbReference type="Proteomes" id="UP000278351">
    <property type="component" value="Unassembled WGS sequence"/>
</dbReference>
<dbReference type="OrthoDB" id="3211555at2"/>
<dbReference type="SUPFAM" id="SSF54427">
    <property type="entry name" value="NTF2-like"/>
    <property type="match status" value="1"/>
</dbReference>
<feature type="domain" description="RNA polymerase sigma factor 70 region 4 type 2" evidence="3">
    <location>
        <begin position="96"/>
        <end position="146"/>
    </location>
</feature>
<dbReference type="GO" id="GO:0003677">
    <property type="term" value="F:DNA binding"/>
    <property type="evidence" value="ECO:0007669"/>
    <property type="project" value="InterPro"/>
</dbReference>
<protein>
    <submittedName>
        <fullName evidence="4">Sigma-70 family RNA polymerase sigma factor</fullName>
    </submittedName>
</protein>
<dbReference type="Gene3D" id="1.10.10.10">
    <property type="entry name" value="Winged helix-like DNA-binding domain superfamily/Winged helix DNA-binding domain"/>
    <property type="match status" value="1"/>
</dbReference>
<dbReference type="GO" id="GO:0016987">
    <property type="term" value="F:sigma factor activity"/>
    <property type="evidence" value="ECO:0007669"/>
    <property type="project" value="InterPro"/>
</dbReference>
<gene>
    <name evidence="4" type="ORF">EGT74_14805</name>
</gene>
<proteinExistence type="predicted"/>
<comment type="caution">
    <text evidence="4">The sequence shown here is derived from an EMBL/GenBank/DDBJ whole genome shotgun (WGS) entry which is preliminary data.</text>
</comment>
<dbReference type="InterPro" id="IPR007627">
    <property type="entry name" value="RNA_pol_sigma70_r2"/>
</dbReference>
<dbReference type="Pfam" id="PF04542">
    <property type="entry name" value="Sigma70_r2"/>
    <property type="match status" value="1"/>
</dbReference>
<dbReference type="NCBIfam" id="TIGR02937">
    <property type="entry name" value="sigma70-ECF"/>
    <property type="match status" value="1"/>
</dbReference>